<keyword evidence="3" id="KW-1133">Transmembrane helix</keyword>
<evidence type="ECO:0000259" key="4">
    <source>
        <dbReference type="Pfam" id="PF03330"/>
    </source>
</evidence>
<keyword evidence="6" id="KW-1185">Reference proteome</keyword>
<dbReference type="Gene3D" id="2.40.40.10">
    <property type="entry name" value="RlpA-like domain"/>
    <property type="match status" value="1"/>
</dbReference>
<dbReference type="AlphaFoldDB" id="A0AAE8N406"/>
<dbReference type="PANTHER" id="PTHR31836">
    <property type="match status" value="1"/>
</dbReference>
<name>A0AAE8N406_9PEZI</name>
<protein>
    <submittedName>
        <fullName evidence="5">Related to B2-aldehyde-forming enzyme</fullName>
    </submittedName>
</protein>
<dbReference type="EMBL" id="ONZQ02000012">
    <property type="protein sequence ID" value="SPO05134.1"/>
    <property type="molecule type" value="Genomic_DNA"/>
</dbReference>
<feature type="transmembrane region" description="Helical" evidence="3">
    <location>
        <begin position="104"/>
        <end position="128"/>
    </location>
</feature>
<feature type="region of interest" description="Disordered" evidence="2">
    <location>
        <begin position="51"/>
        <end position="76"/>
    </location>
</feature>
<sequence length="256" mass="27900">MPDEEAGTQAEAATAKYRSPWEITSGRKRSSILDWLKGSLLSPLPPLTARNNLPAEESAPAPSLGPGATNADANANEDKWVPASRLDGLFRPDRTYLGLERNRFVLFVVIPAVSVILIILPVALGIGLTRQRGAENIIPLPSREGPWEGDLTFYDPGLGACGWDSKDDEMIVSVSHALWDSAQRDENPNHNPLCGRKIRVGRGSAGETRGEQTVEVTVVDRCPGCEATDLDVSPAVFRRLARVEDGRVPATWDWVR</sequence>
<dbReference type="InterPro" id="IPR036908">
    <property type="entry name" value="RlpA-like_sf"/>
</dbReference>
<accession>A0AAE8N406</accession>
<dbReference type="SUPFAM" id="SSF50685">
    <property type="entry name" value="Barwin-like endoglucanases"/>
    <property type="match status" value="1"/>
</dbReference>
<comment type="caution">
    <text evidence="5">The sequence shown here is derived from an EMBL/GenBank/DDBJ whole genome shotgun (WGS) entry which is preliminary data.</text>
</comment>
<dbReference type="CDD" id="cd22191">
    <property type="entry name" value="DPBB_RlpA_EXP_N-like"/>
    <property type="match status" value="1"/>
</dbReference>
<organism evidence="5 6">
    <name type="scientific">Cephalotrichum gorgonifer</name>
    <dbReference type="NCBI Taxonomy" id="2041049"/>
    <lineage>
        <taxon>Eukaryota</taxon>
        <taxon>Fungi</taxon>
        <taxon>Dikarya</taxon>
        <taxon>Ascomycota</taxon>
        <taxon>Pezizomycotina</taxon>
        <taxon>Sordariomycetes</taxon>
        <taxon>Hypocreomycetidae</taxon>
        <taxon>Microascales</taxon>
        <taxon>Microascaceae</taxon>
        <taxon>Cephalotrichum</taxon>
    </lineage>
</organism>
<gene>
    <name evidence="5" type="ORF">DNG_07820</name>
</gene>
<keyword evidence="3" id="KW-0812">Transmembrane</keyword>
<keyword evidence="3" id="KW-0472">Membrane</keyword>
<proteinExistence type="predicted"/>
<dbReference type="InterPro" id="IPR051477">
    <property type="entry name" value="Expansin_CellWall"/>
</dbReference>
<dbReference type="InterPro" id="IPR009009">
    <property type="entry name" value="RlpA-like_DPBB"/>
</dbReference>
<keyword evidence="1" id="KW-0732">Signal</keyword>
<evidence type="ECO:0000256" key="2">
    <source>
        <dbReference type="SAM" id="MobiDB-lite"/>
    </source>
</evidence>
<dbReference type="Pfam" id="PF03330">
    <property type="entry name" value="DPBB_1"/>
    <property type="match status" value="1"/>
</dbReference>
<dbReference type="Proteomes" id="UP001187682">
    <property type="component" value="Unassembled WGS sequence"/>
</dbReference>
<evidence type="ECO:0000313" key="6">
    <source>
        <dbReference type="Proteomes" id="UP001187682"/>
    </source>
</evidence>
<evidence type="ECO:0000256" key="1">
    <source>
        <dbReference type="ARBA" id="ARBA00022729"/>
    </source>
</evidence>
<evidence type="ECO:0000256" key="3">
    <source>
        <dbReference type="SAM" id="Phobius"/>
    </source>
</evidence>
<reference evidence="5" key="1">
    <citation type="submission" date="2018-03" db="EMBL/GenBank/DDBJ databases">
        <authorList>
            <person name="Guldener U."/>
        </authorList>
    </citation>
    <scope>NUCLEOTIDE SEQUENCE</scope>
</reference>
<dbReference type="PANTHER" id="PTHR31836:SF28">
    <property type="entry name" value="SRCR DOMAIN-CONTAINING PROTEIN-RELATED"/>
    <property type="match status" value="1"/>
</dbReference>
<feature type="domain" description="RlpA-like protein double-psi beta-barrel" evidence="4">
    <location>
        <begin position="209"/>
        <end position="250"/>
    </location>
</feature>
<evidence type="ECO:0000313" key="5">
    <source>
        <dbReference type="EMBL" id="SPO05134.1"/>
    </source>
</evidence>